<accession>A0AAU8HZV0</accession>
<evidence type="ECO:0000313" key="1">
    <source>
        <dbReference type="EMBL" id="XCI77975.1"/>
    </source>
</evidence>
<proteinExistence type="predicted"/>
<protein>
    <recommendedName>
        <fullName evidence="2">Lipoprotein</fullName>
    </recommendedName>
</protein>
<dbReference type="PROSITE" id="PS51257">
    <property type="entry name" value="PROKAR_LIPOPROTEIN"/>
    <property type="match status" value="1"/>
</dbReference>
<evidence type="ECO:0008006" key="2">
    <source>
        <dbReference type="Google" id="ProtNLM"/>
    </source>
</evidence>
<sequence length="76" mass="8314">MKKLILIAALLLAGCDAYTDDVSGRYELPKGLKDCEVYRMTASRGKDLYVVRCPNSTTGVSYTENKSTVSTTTISE</sequence>
<name>A0AAU8HZV0_9CAUD</name>
<reference evidence="1" key="1">
    <citation type="submission" date="2024-06" db="EMBL/GenBank/DDBJ databases">
        <title>High activity and specificity of bacteriophage cocktails against carbapenem-resistant Klebsiella pneumoniae belonging to high-risk clones CG258 and ST307.</title>
        <authorList>
            <person name="Jimenez Quiceno J."/>
            <person name="Salazar Ospina L."/>
            <person name="Tellez Carrasquilla S."/>
        </authorList>
    </citation>
    <scope>NUCLEOTIDE SEQUENCE</scope>
</reference>
<organism evidence="1">
    <name type="scientific">Klebsiella phage FKP3</name>
    <dbReference type="NCBI Taxonomy" id="3231233"/>
    <lineage>
        <taxon>Viruses</taxon>
        <taxon>Duplodnaviria</taxon>
        <taxon>Heunggongvirae</taxon>
        <taxon>Uroviricota</taxon>
        <taxon>Caudoviricetes</taxon>
        <taxon>Stephanstirmvirinae</taxon>
        <taxon>Justusliebigvirus</taxon>
    </lineage>
</organism>
<dbReference type="EMBL" id="PP895363">
    <property type="protein sequence ID" value="XCI77975.1"/>
    <property type="molecule type" value="Genomic_DNA"/>
</dbReference>
<dbReference type="InterPro" id="IPR032618">
    <property type="entry name" value="DUF4884"/>
</dbReference>
<dbReference type="Pfam" id="PF16225">
    <property type="entry name" value="DUF4884"/>
    <property type="match status" value="1"/>
</dbReference>